<dbReference type="EC" id="3.1.11.5" evidence="1"/>
<dbReference type="GO" id="GO:0008854">
    <property type="term" value="F:exodeoxyribonuclease V activity"/>
    <property type="evidence" value="ECO:0007669"/>
    <property type="project" value="UniProtKB-EC"/>
</dbReference>
<comment type="caution">
    <text evidence="1">The sequence shown here is derived from an EMBL/GenBank/DDBJ whole genome shotgun (WGS) entry which is preliminary data.</text>
</comment>
<proteinExistence type="predicted"/>
<name>A0A1B8P6G9_HALEL</name>
<accession>A0A1B8P6G9</accession>
<dbReference type="AlphaFoldDB" id="A0A1B8P6G9"/>
<sequence length="76" mass="8629">MEFWLAAHRVDTRRLDALVSTHTLGGRPRPALDPDRLNGMLKGFIDLVAEHQGRYYVLDWKSNHLGADDAAYSPRP</sequence>
<evidence type="ECO:0000313" key="1">
    <source>
        <dbReference type="EMBL" id="OBX37857.1"/>
    </source>
</evidence>
<dbReference type="InterPro" id="IPR011335">
    <property type="entry name" value="Restrct_endonuc-II-like"/>
</dbReference>
<dbReference type="Proteomes" id="UP000092504">
    <property type="component" value="Unassembled WGS sequence"/>
</dbReference>
<dbReference type="InterPro" id="IPR011604">
    <property type="entry name" value="PDDEXK-like_dom_sf"/>
</dbReference>
<protein>
    <submittedName>
        <fullName evidence="1">RecBCD enzyme subunit RecB</fullName>
        <ecNumber evidence="1">3.1.11.5</ecNumber>
    </submittedName>
</protein>
<evidence type="ECO:0000313" key="2">
    <source>
        <dbReference type="Proteomes" id="UP000092504"/>
    </source>
</evidence>
<reference evidence="1 2" key="1">
    <citation type="submission" date="2016-06" db="EMBL/GenBank/DDBJ databases">
        <title>Genome sequence of halotolerant plant growth promoting strain of Halomonas elongata HEK1 isolated from salterns of Rann of Kutch, Gujarat, India.</title>
        <authorList>
            <person name="Gaba S."/>
            <person name="Singh R.N."/>
            <person name="Abrol S."/>
            <person name="Kaushik R."/>
            <person name="Saxena A.K."/>
        </authorList>
    </citation>
    <scope>NUCLEOTIDE SEQUENCE [LARGE SCALE GENOMIC DNA]</scope>
    <source>
        <strain evidence="1 2">HEK1</strain>
    </source>
</reference>
<gene>
    <name evidence="1" type="primary">recB_4</name>
    <name evidence="1" type="ORF">A8U91_02236</name>
</gene>
<organism evidence="1 2">
    <name type="scientific">Halomonas elongata</name>
    <dbReference type="NCBI Taxonomy" id="2746"/>
    <lineage>
        <taxon>Bacteria</taxon>
        <taxon>Pseudomonadati</taxon>
        <taxon>Pseudomonadota</taxon>
        <taxon>Gammaproteobacteria</taxon>
        <taxon>Oceanospirillales</taxon>
        <taxon>Halomonadaceae</taxon>
        <taxon>Halomonas</taxon>
    </lineage>
</organism>
<dbReference type="EMBL" id="MAJD01000001">
    <property type="protein sequence ID" value="OBX37857.1"/>
    <property type="molecule type" value="Genomic_DNA"/>
</dbReference>
<dbReference type="PATRIC" id="fig|2746.7.peg.2292"/>
<dbReference type="Gene3D" id="3.90.320.10">
    <property type="match status" value="1"/>
</dbReference>
<keyword evidence="1" id="KW-0378">Hydrolase</keyword>
<dbReference type="SUPFAM" id="SSF52980">
    <property type="entry name" value="Restriction endonuclease-like"/>
    <property type="match status" value="1"/>
</dbReference>